<dbReference type="PANTHER" id="PTHR10015">
    <property type="entry name" value="HEAT SHOCK TRANSCRIPTION FACTOR"/>
    <property type="match status" value="1"/>
</dbReference>
<comment type="subcellular location">
    <subcellularLocation>
        <location evidence="1">Nucleus</location>
    </subcellularLocation>
</comment>
<evidence type="ECO:0000256" key="3">
    <source>
        <dbReference type="ARBA" id="ARBA00023125"/>
    </source>
</evidence>
<proteinExistence type="inferred from homology"/>
<evidence type="ECO:0000256" key="1">
    <source>
        <dbReference type="ARBA" id="ARBA00004123"/>
    </source>
</evidence>
<dbReference type="GO" id="GO:0003700">
    <property type="term" value="F:DNA-binding transcription factor activity"/>
    <property type="evidence" value="ECO:0007669"/>
    <property type="project" value="InterPro"/>
</dbReference>
<dbReference type="InterPro" id="IPR036388">
    <property type="entry name" value="WH-like_DNA-bd_sf"/>
</dbReference>
<dbReference type="GO" id="GO:0034605">
    <property type="term" value="P:cellular response to heat"/>
    <property type="evidence" value="ECO:0007669"/>
    <property type="project" value="TreeGrafter"/>
</dbReference>
<evidence type="ECO:0000313" key="8">
    <source>
        <dbReference type="Proteomes" id="UP000242715"/>
    </source>
</evidence>
<protein>
    <recommendedName>
        <fullName evidence="6">HSF-type DNA-binding domain-containing protein</fullName>
    </recommendedName>
</protein>
<dbReference type="PANTHER" id="PTHR10015:SF377">
    <property type="entry name" value="HEAT STRESS TRANSCRIPTION FACTOR A-5"/>
    <property type="match status" value="1"/>
</dbReference>
<dbReference type="InterPro" id="IPR036390">
    <property type="entry name" value="WH_DNA-bd_sf"/>
</dbReference>
<dbReference type="Gene3D" id="1.10.10.10">
    <property type="entry name" value="Winged helix-like DNA-binding domain superfamily/Winged helix DNA-binding domain"/>
    <property type="match status" value="1"/>
</dbReference>
<name>A0A2Z6N782_TRISU</name>
<keyword evidence="2" id="KW-0346">Stress response</keyword>
<dbReference type="InterPro" id="IPR000232">
    <property type="entry name" value="HSF_DNA-bd"/>
</dbReference>
<keyword evidence="8" id="KW-1185">Reference proteome</keyword>
<dbReference type="Proteomes" id="UP000242715">
    <property type="component" value="Unassembled WGS sequence"/>
</dbReference>
<keyword evidence="4" id="KW-0539">Nucleus</keyword>
<sequence>MEVALPPSSAAATRKEGYMAPFLEKTYDIVNDPNTDEIVSWSSTKSFVIWNPTEFACVILPTYFKHNSFSSFTRQLDTYVCQLFLLYSPINFKKKNF</sequence>
<organism evidence="7 8">
    <name type="scientific">Trifolium subterraneum</name>
    <name type="common">Subterranean clover</name>
    <dbReference type="NCBI Taxonomy" id="3900"/>
    <lineage>
        <taxon>Eukaryota</taxon>
        <taxon>Viridiplantae</taxon>
        <taxon>Streptophyta</taxon>
        <taxon>Embryophyta</taxon>
        <taxon>Tracheophyta</taxon>
        <taxon>Spermatophyta</taxon>
        <taxon>Magnoliopsida</taxon>
        <taxon>eudicotyledons</taxon>
        <taxon>Gunneridae</taxon>
        <taxon>Pentapetalae</taxon>
        <taxon>rosids</taxon>
        <taxon>fabids</taxon>
        <taxon>Fabales</taxon>
        <taxon>Fabaceae</taxon>
        <taxon>Papilionoideae</taxon>
        <taxon>50 kb inversion clade</taxon>
        <taxon>NPAAA clade</taxon>
        <taxon>Hologalegina</taxon>
        <taxon>IRL clade</taxon>
        <taxon>Trifolieae</taxon>
        <taxon>Trifolium</taxon>
    </lineage>
</organism>
<evidence type="ECO:0000256" key="5">
    <source>
        <dbReference type="RuleBase" id="RU004020"/>
    </source>
</evidence>
<dbReference type="PRINTS" id="PR00056">
    <property type="entry name" value="HSFDOMAIN"/>
</dbReference>
<evidence type="ECO:0000313" key="7">
    <source>
        <dbReference type="EMBL" id="GAU39511.1"/>
    </source>
</evidence>
<evidence type="ECO:0000256" key="2">
    <source>
        <dbReference type="ARBA" id="ARBA00023016"/>
    </source>
</evidence>
<feature type="domain" description="HSF-type DNA-binding" evidence="6">
    <location>
        <begin position="18"/>
        <end position="93"/>
    </location>
</feature>
<dbReference type="GO" id="GO:0006357">
    <property type="term" value="P:regulation of transcription by RNA polymerase II"/>
    <property type="evidence" value="ECO:0007669"/>
    <property type="project" value="TreeGrafter"/>
</dbReference>
<dbReference type="SMART" id="SM00415">
    <property type="entry name" value="HSF"/>
    <property type="match status" value="1"/>
</dbReference>
<accession>A0A2Z6N782</accession>
<gene>
    <name evidence="7" type="ORF">TSUD_68750</name>
</gene>
<dbReference type="AlphaFoldDB" id="A0A2Z6N782"/>
<evidence type="ECO:0000259" key="6">
    <source>
        <dbReference type="SMART" id="SM00415"/>
    </source>
</evidence>
<comment type="similarity">
    <text evidence="5">Belongs to the HSF family.</text>
</comment>
<dbReference type="Pfam" id="PF00447">
    <property type="entry name" value="HSF_DNA-bind"/>
    <property type="match status" value="1"/>
</dbReference>
<dbReference type="SUPFAM" id="SSF46785">
    <property type="entry name" value="Winged helix' DNA-binding domain"/>
    <property type="match status" value="1"/>
</dbReference>
<dbReference type="GO" id="GO:0000978">
    <property type="term" value="F:RNA polymerase II cis-regulatory region sequence-specific DNA binding"/>
    <property type="evidence" value="ECO:0007669"/>
    <property type="project" value="TreeGrafter"/>
</dbReference>
<dbReference type="EMBL" id="DF973765">
    <property type="protein sequence ID" value="GAU39511.1"/>
    <property type="molecule type" value="Genomic_DNA"/>
</dbReference>
<dbReference type="GO" id="GO:0005634">
    <property type="term" value="C:nucleus"/>
    <property type="evidence" value="ECO:0007669"/>
    <property type="project" value="UniProtKB-SubCell"/>
</dbReference>
<reference evidence="8" key="1">
    <citation type="journal article" date="2017" name="Front. Plant Sci.">
        <title>Climate Clever Clovers: New Paradigm to Reduce the Environmental Footprint of Ruminants by Breeding Low Methanogenic Forages Utilizing Haplotype Variation.</title>
        <authorList>
            <person name="Kaur P."/>
            <person name="Appels R."/>
            <person name="Bayer P.E."/>
            <person name="Keeble-Gagnere G."/>
            <person name="Wang J."/>
            <person name="Hirakawa H."/>
            <person name="Shirasawa K."/>
            <person name="Vercoe P."/>
            <person name="Stefanova K."/>
            <person name="Durmic Z."/>
            <person name="Nichols P."/>
            <person name="Revell C."/>
            <person name="Isobe S.N."/>
            <person name="Edwards D."/>
            <person name="Erskine W."/>
        </authorList>
    </citation>
    <scope>NUCLEOTIDE SEQUENCE [LARGE SCALE GENOMIC DNA]</scope>
    <source>
        <strain evidence="8">cv. Daliak</strain>
    </source>
</reference>
<evidence type="ECO:0000256" key="4">
    <source>
        <dbReference type="ARBA" id="ARBA00023242"/>
    </source>
</evidence>
<dbReference type="OrthoDB" id="1742280at2759"/>
<keyword evidence="3" id="KW-0238">DNA-binding</keyword>